<keyword evidence="4" id="KW-0597">Phosphoprotein</keyword>
<dbReference type="Proteomes" id="UP001249851">
    <property type="component" value="Unassembled WGS sequence"/>
</dbReference>
<feature type="compositionally biased region" description="Basic residues" evidence="5">
    <location>
        <begin position="1"/>
        <end position="11"/>
    </location>
</feature>
<keyword evidence="7" id="KW-1185">Reference proteome</keyword>
<dbReference type="GO" id="GO:0005737">
    <property type="term" value="C:cytoplasm"/>
    <property type="evidence" value="ECO:0007669"/>
    <property type="project" value="UniProtKB-SubCell"/>
</dbReference>
<gene>
    <name evidence="6" type="ORF">P5673_032014</name>
</gene>
<dbReference type="EMBL" id="JARQWQ010000162">
    <property type="protein sequence ID" value="KAK2547924.1"/>
    <property type="molecule type" value="Genomic_DNA"/>
</dbReference>
<reference evidence="6" key="2">
    <citation type="journal article" date="2023" name="Science">
        <title>Genomic signatures of disease resistance in endangered staghorn corals.</title>
        <authorList>
            <person name="Vollmer S.V."/>
            <person name="Selwyn J.D."/>
            <person name="Despard B.A."/>
            <person name="Roesel C.L."/>
        </authorList>
    </citation>
    <scope>NUCLEOTIDE SEQUENCE</scope>
    <source>
        <strain evidence="6">K2</strain>
    </source>
</reference>
<feature type="compositionally biased region" description="Basic and acidic residues" evidence="5">
    <location>
        <begin position="267"/>
        <end position="294"/>
    </location>
</feature>
<sequence>MGSKIQRKTPRKNTENLTETGNNNFVTNKCAQMRMTKGKRDHRDQMSSMFGGFDDPFGNFGFHTRRPAIEQGAGRAHHQNNRQVAPHGMFGSMFGDVFSSMNSMMANMHQSFENMANDPNTYSFSSSSVMSYSSDGHGQPKYFQATKSTKKAPGGVKETQHSLRDSESGLHRMAIGHHLGDRAHVIERSLNSRSGEEERKQDFINLDESDAASFDREWKQRTRQPAHGIKDRHRSNVRALAGADPDPRYTATAHRRDKVKGPLDGQGQEKKLRESRVERDRDWANDEHTAGQRNDRRHKRVQLNSRPVNRHEPRGGGL</sequence>
<dbReference type="PANTHER" id="PTHR13105">
    <property type="entry name" value="MYELOID LEUKEMIA FACTOR"/>
    <property type="match status" value="1"/>
</dbReference>
<evidence type="ECO:0000256" key="3">
    <source>
        <dbReference type="ARBA" id="ARBA00022490"/>
    </source>
</evidence>
<comment type="subcellular location">
    <subcellularLocation>
        <location evidence="1">Cytoplasm</location>
    </subcellularLocation>
</comment>
<comment type="similarity">
    <text evidence="2">Belongs to the MLF family.</text>
</comment>
<evidence type="ECO:0000256" key="4">
    <source>
        <dbReference type="ARBA" id="ARBA00022553"/>
    </source>
</evidence>
<accession>A0AAD9US46</accession>
<evidence type="ECO:0000256" key="2">
    <source>
        <dbReference type="ARBA" id="ARBA00008332"/>
    </source>
</evidence>
<proteinExistence type="inferred from homology"/>
<comment type="caution">
    <text evidence="6">The sequence shown here is derived from an EMBL/GenBank/DDBJ whole genome shotgun (WGS) entry which is preliminary data.</text>
</comment>
<feature type="region of interest" description="Disordered" evidence="5">
    <location>
        <begin position="215"/>
        <end position="318"/>
    </location>
</feature>
<feature type="region of interest" description="Disordered" evidence="5">
    <location>
        <begin position="1"/>
        <end position="23"/>
    </location>
</feature>
<feature type="compositionally biased region" description="Basic and acidic residues" evidence="5">
    <location>
        <begin position="309"/>
        <end position="318"/>
    </location>
</feature>
<evidence type="ECO:0000313" key="6">
    <source>
        <dbReference type="EMBL" id="KAK2547924.1"/>
    </source>
</evidence>
<name>A0AAD9US46_ACRCE</name>
<evidence type="ECO:0000313" key="7">
    <source>
        <dbReference type="Proteomes" id="UP001249851"/>
    </source>
</evidence>
<feature type="region of interest" description="Disordered" evidence="5">
    <location>
        <begin position="189"/>
        <end position="208"/>
    </location>
</feature>
<organism evidence="6 7">
    <name type="scientific">Acropora cervicornis</name>
    <name type="common">Staghorn coral</name>
    <dbReference type="NCBI Taxonomy" id="6130"/>
    <lineage>
        <taxon>Eukaryota</taxon>
        <taxon>Metazoa</taxon>
        <taxon>Cnidaria</taxon>
        <taxon>Anthozoa</taxon>
        <taxon>Hexacorallia</taxon>
        <taxon>Scleractinia</taxon>
        <taxon>Astrocoeniina</taxon>
        <taxon>Acroporidae</taxon>
        <taxon>Acropora</taxon>
    </lineage>
</organism>
<dbReference type="InterPro" id="IPR019376">
    <property type="entry name" value="Myeloid_leukemia_factor"/>
</dbReference>
<dbReference type="AlphaFoldDB" id="A0AAD9US46"/>
<dbReference type="Pfam" id="PF10248">
    <property type="entry name" value="Mlf1IP"/>
    <property type="match status" value="1"/>
</dbReference>
<evidence type="ECO:0000256" key="1">
    <source>
        <dbReference type="ARBA" id="ARBA00004496"/>
    </source>
</evidence>
<evidence type="ECO:0000256" key="5">
    <source>
        <dbReference type="SAM" id="MobiDB-lite"/>
    </source>
</evidence>
<protein>
    <submittedName>
        <fullName evidence="6">Myeloid leukemia factor 1</fullName>
    </submittedName>
</protein>
<keyword evidence="3" id="KW-0963">Cytoplasm</keyword>
<reference evidence="6" key="1">
    <citation type="journal article" date="2023" name="G3 (Bethesda)">
        <title>Whole genome assembly and annotation of the endangered Caribbean coral Acropora cervicornis.</title>
        <authorList>
            <person name="Selwyn J.D."/>
            <person name="Vollmer S.V."/>
        </authorList>
    </citation>
    <scope>NUCLEOTIDE SEQUENCE</scope>
    <source>
        <strain evidence="6">K2</strain>
    </source>
</reference>